<name>A0A562STA7_CHIJA</name>
<keyword evidence="1" id="KW-0805">Transcription regulation</keyword>
<keyword evidence="2 5" id="KW-0238">DNA-binding</keyword>
<dbReference type="InterPro" id="IPR000835">
    <property type="entry name" value="HTH_MarR-typ"/>
</dbReference>
<dbReference type="GO" id="GO:0003677">
    <property type="term" value="F:DNA binding"/>
    <property type="evidence" value="ECO:0007669"/>
    <property type="project" value="UniProtKB-KW"/>
</dbReference>
<dbReference type="PANTHER" id="PTHR42756:SF1">
    <property type="entry name" value="TRANSCRIPTIONAL REPRESSOR OF EMRAB OPERON"/>
    <property type="match status" value="1"/>
</dbReference>
<dbReference type="SUPFAM" id="SSF46785">
    <property type="entry name" value="Winged helix' DNA-binding domain"/>
    <property type="match status" value="1"/>
</dbReference>
<dbReference type="AlphaFoldDB" id="A0A562STA7"/>
<dbReference type="PRINTS" id="PR00598">
    <property type="entry name" value="HTHMARR"/>
</dbReference>
<dbReference type="InterPro" id="IPR023187">
    <property type="entry name" value="Tscrpt_reg_MarR-type_CS"/>
</dbReference>
<sequence length="143" mass="16412">MNKIPVNETVSYLLSRICKAHRNRANELLATLDLHAGQELLLQQIHQQEGITLNELTCGMCVSAVTVTRTVERLEKNGFLKKIRCMADQRSVRVYLTEKGKKAVESVTEKMWEELEKETVANLSTEERLLLKRLMMQVLKNLS</sequence>
<evidence type="ECO:0000256" key="3">
    <source>
        <dbReference type="ARBA" id="ARBA00023163"/>
    </source>
</evidence>
<protein>
    <submittedName>
        <fullName evidence="5">DNA-binding MarR family transcriptional regulator</fullName>
    </submittedName>
</protein>
<dbReference type="Gene3D" id="1.10.10.10">
    <property type="entry name" value="Winged helix-like DNA-binding domain superfamily/Winged helix DNA-binding domain"/>
    <property type="match status" value="1"/>
</dbReference>
<dbReference type="InterPro" id="IPR036388">
    <property type="entry name" value="WH-like_DNA-bd_sf"/>
</dbReference>
<proteinExistence type="predicted"/>
<accession>A0A562STA7</accession>
<dbReference type="Proteomes" id="UP000316778">
    <property type="component" value="Unassembled WGS sequence"/>
</dbReference>
<dbReference type="InterPro" id="IPR036390">
    <property type="entry name" value="WH_DNA-bd_sf"/>
</dbReference>
<dbReference type="SMART" id="SM00347">
    <property type="entry name" value="HTH_MARR"/>
    <property type="match status" value="1"/>
</dbReference>
<dbReference type="GO" id="GO:0003700">
    <property type="term" value="F:DNA-binding transcription factor activity"/>
    <property type="evidence" value="ECO:0007669"/>
    <property type="project" value="InterPro"/>
</dbReference>
<evidence type="ECO:0000256" key="2">
    <source>
        <dbReference type="ARBA" id="ARBA00023125"/>
    </source>
</evidence>
<keyword evidence="6" id="KW-1185">Reference proteome</keyword>
<evidence type="ECO:0000313" key="5">
    <source>
        <dbReference type="EMBL" id="TWI84264.1"/>
    </source>
</evidence>
<dbReference type="PROSITE" id="PS50995">
    <property type="entry name" value="HTH_MARR_2"/>
    <property type="match status" value="1"/>
</dbReference>
<dbReference type="PANTHER" id="PTHR42756">
    <property type="entry name" value="TRANSCRIPTIONAL REGULATOR, MARR"/>
    <property type="match status" value="1"/>
</dbReference>
<organism evidence="5 6">
    <name type="scientific">Chitinophaga japonensis</name>
    <name type="common">Flexibacter japonensis</name>
    <dbReference type="NCBI Taxonomy" id="104662"/>
    <lineage>
        <taxon>Bacteria</taxon>
        <taxon>Pseudomonadati</taxon>
        <taxon>Bacteroidota</taxon>
        <taxon>Chitinophagia</taxon>
        <taxon>Chitinophagales</taxon>
        <taxon>Chitinophagaceae</taxon>
        <taxon>Chitinophaga</taxon>
    </lineage>
</organism>
<dbReference type="RefSeq" id="WP_145717810.1">
    <property type="nucleotide sequence ID" value="NZ_BAAAFY010000002.1"/>
</dbReference>
<evidence type="ECO:0000313" key="6">
    <source>
        <dbReference type="Proteomes" id="UP000316778"/>
    </source>
</evidence>
<dbReference type="Pfam" id="PF01047">
    <property type="entry name" value="MarR"/>
    <property type="match status" value="1"/>
</dbReference>
<dbReference type="EMBL" id="VLLG01000005">
    <property type="protein sequence ID" value="TWI84264.1"/>
    <property type="molecule type" value="Genomic_DNA"/>
</dbReference>
<reference evidence="5 6" key="1">
    <citation type="journal article" date="2013" name="Stand. Genomic Sci.">
        <title>Genomic Encyclopedia of Type Strains, Phase I: The one thousand microbial genomes (KMG-I) project.</title>
        <authorList>
            <person name="Kyrpides N.C."/>
            <person name="Woyke T."/>
            <person name="Eisen J.A."/>
            <person name="Garrity G."/>
            <person name="Lilburn T.G."/>
            <person name="Beck B.J."/>
            <person name="Whitman W.B."/>
            <person name="Hugenholtz P."/>
            <person name="Klenk H.P."/>
        </authorList>
    </citation>
    <scope>NUCLEOTIDE SEQUENCE [LARGE SCALE GENOMIC DNA]</scope>
    <source>
        <strain evidence="5 6">DSM 13484</strain>
    </source>
</reference>
<keyword evidence="3" id="KW-0804">Transcription</keyword>
<feature type="domain" description="HTH marR-type" evidence="4">
    <location>
        <begin position="7"/>
        <end position="140"/>
    </location>
</feature>
<comment type="caution">
    <text evidence="5">The sequence shown here is derived from an EMBL/GenBank/DDBJ whole genome shotgun (WGS) entry which is preliminary data.</text>
</comment>
<gene>
    <name evidence="5" type="ORF">LX66_4628</name>
</gene>
<evidence type="ECO:0000259" key="4">
    <source>
        <dbReference type="PROSITE" id="PS50995"/>
    </source>
</evidence>
<dbReference type="PROSITE" id="PS01117">
    <property type="entry name" value="HTH_MARR_1"/>
    <property type="match status" value="1"/>
</dbReference>
<evidence type="ECO:0000256" key="1">
    <source>
        <dbReference type="ARBA" id="ARBA00023015"/>
    </source>
</evidence>